<dbReference type="AlphaFoldDB" id="A0A370DAD4"/>
<evidence type="ECO:0000313" key="2">
    <source>
        <dbReference type="EMBL" id="RDH81858.1"/>
    </source>
</evidence>
<proteinExistence type="predicted"/>
<keyword evidence="1" id="KW-0812">Transmembrane</keyword>
<dbReference type="EMBL" id="QFXE01000021">
    <property type="protein sequence ID" value="RDH81858.1"/>
    <property type="molecule type" value="Genomic_DNA"/>
</dbReference>
<reference evidence="2 3" key="1">
    <citation type="journal article" date="2018" name="ISME J.">
        <title>Endosymbiont genomes yield clues of tubeworm success.</title>
        <authorList>
            <person name="Li Y."/>
            <person name="Liles M.R."/>
            <person name="Halanych K.M."/>
        </authorList>
    </citation>
    <scope>NUCLEOTIDE SEQUENCE [LARGE SCALE GENOMIC DNA]</scope>
    <source>
        <strain evidence="2">A1462</strain>
    </source>
</reference>
<organism evidence="2 3">
    <name type="scientific">endosymbiont of Escarpia spicata</name>
    <dbReference type="NCBI Taxonomy" id="2200908"/>
    <lineage>
        <taxon>Bacteria</taxon>
        <taxon>Pseudomonadati</taxon>
        <taxon>Pseudomonadota</taxon>
        <taxon>Gammaproteobacteria</taxon>
        <taxon>sulfur-oxidizing symbionts</taxon>
    </lineage>
</organism>
<evidence type="ECO:0000313" key="3">
    <source>
        <dbReference type="Proteomes" id="UP000254771"/>
    </source>
</evidence>
<name>A0A370DAD4_9GAMM</name>
<evidence type="ECO:0000256" key="1">
    <source>
        <dbReference type="SAM" id="Phobius"/>
    </source>
</evidence>
<comment type="caution">
    <text evidence="2">The sequence shown here is derived from an EMBL/GenBank/DDBJ whole genome shotgun (WGS) entry which is preliminary data.</text>
</comment>
<accession>A0A370DAD4</accession>
<keyword evidence="3" id="KW-1185">Reference proteome</keyword>
<dbReference type="Proteomes" id="UP000254771">
    <property type="component" value="Unassembled WGS sequence"/>
</dbReference>
<feature type="transmembrane region" description="Helical" evidence="1">
    <location>
        <begin position="52"/>
        <end position="74"/>
    </location>
</feature>
<keyword evidence="1" id="KW-0472">Membrane</keyword>
<keyword evidence="1" id="KW-1133">Transmembrane helix</keyword>
<feature type="transmembrane region" description="Helical" evidence="1">
    <location>
        <begin position="12"/>
        <end position="40"/>
    </location>
</feature>
<evidence type="ECO:0008006" key="4">
    <source>
        <dbReference type="Google" id="ProtNLM"/>
    </source>
</evidence>
<protein>
    <recommendedName>
        <fullName evidence="4">DUF502 domain-containing protein</fullName>
    </recommendedName>
</protein>
<sequence length="192" mass="21607">MKPVVEFLKTTVVKGFLILLPVGLAIVAIEELFDVVILITQPIASYFSGNDFLSGTAIAVVLLFLLFFFVGFTARCRTGKYIGRWLEKTTLEKLGIYSMLKRFTQQFNNNNDVEGYLPAVLTNGDTQMLVFIIEEHINKRLTVFIPHAPMGVSGTVQCVGPERVRKLNASRVDILDCQRYWGLGTKELLERS</sequence>
<gene>
    <name evidence="2" type="ORF">DIZ78_15510</name>
</gene>